<name>A0ABV8UP03_9PROT</name>
<dbReference type="Proteomes" id="UP001595799">
    <property type="component" value="Unassembled WGS sequence"/>
</dbReference>
<evidence type="ECO:0008006" key="3">
    <source>
        <dbReference type="Google" id="ProtNLM"/>
    </source>
</evidence>
<evidence type="ECO:0000313" key="1">
    <source>
        <dbReference type="EMBL" id="MFC4353001.1"/>
    </source>
</evidence>
<dbReference type="EMBL" id="JBHSCW010000010">
    <property type="protein sequence ID" value="MFC4353001.1"/>
    <property type="molecule type" value="Genomic_DNA"/>
</dbReference>
<proteinExistence type="predicted"/>
<comment type="caution">
    <text evidence="1">The sequence shown here is derived from an EMBL/GenBank/DDBJ whole genome shotgun (WGS) entry which is preliminary data.</text>
</comment>
<accession>A0ABV8UP03</accession>
<gene>
    <name evidence="1" type="ORF">ACFOW6_15730</name>
</gene>
<keyword evidence="2" id="KW-1185">Reference proteome</keyword>
<dbReference type="Gene3D" id="2.10.260.10">
    <property type="match status" value="1"/>
</dbReference>
<sequence>MDTRKTIKKIGNSAFLPLSQDILQELKADVGSTLRVSVSERQFTAQVVDSHYDETWRAADRMASRYARTLRLFGQ</sequence>
<reference evidence="2" key="1">
    <citation type="journal article" date="2019" name="Int. J. Syst. Evol. Microbiol.">
        <title>The Global Catalogue of Microorganisms (GCM) 10K type strain sequencing project: providing services to taxonomists for standard genome sequencing and annotation.</title>
        <authorList>
            <consortium name="The Broad Institute Genomics Platform"/>
            <consortium name="The Broad Institute Genome Sequencing Center for Infectious Disease"/>
            <person name="Wu L."/>
            <person name="Ma J."/>
        </authorList>
    </citation>
    <scope>NUCLEOTIDE SEQUENCE [LARGE SCALE GENOMIC DNA]</scope>
    <source>
        <strain evidence="2">CECT 8472</strain>
    </source>
</reference>
<evidence type="ECO:0000313" key="2">
    <source>
        <dbReference type="Proteomes" id="UP001595799"/>
    </source>
</evidence>
<dbReference type="RefSeq" id="WP_382423377.1">
    <property type="nucleotide sequence ID" value="NZ_JBHSCW010000010.1"/>
</dbReference>
<organism evidence="1 2">
    <name type="scientific">Fodinicurvata halophila</name>
    <dbReference type="NCBI Taxonomy" id="1419723"/>
    <lineage>
        <taxon>Bacteria</taxon>
        <taxon>Pseudomonadati</taxon>
        <taxon>Pseudomonadota</taxon>
        <taxon>Alphaproteobacteria</taxon>
        <taxon>Rhodospirillales</taxon>
        <taxon>Rhodovibrionaceae</taxon>
        <taxon>Fodinicurvata</taxon>
    </lineage>
</organism>
<dbReference type="InterPro" id="IPR037914">
    <property type="entry name" value="SpoVT-AbrB_sf"/>
</dbReference>
<protein>
    <recommendedName>
        <fullName evidence="3">Addiction module antidote</fullName>
    </recommendedName>
</protein>
<dbReference type="SUPFAM" id="SSF89447">
    <property type="entry name" value="AbrB/MazE/MraZ-like"/>
    <property type="match status" value="1"/>
</dbReference>